<dbReference type="NCBIfam" id="TIGR00634">
    <property type="entry name" value="recN"/>
    <property type="match status" value="1"/>
</dbReference>
<evidence type="ECO:0000313" key="10">
    <source>
        <dbReference type="Proteomes" id="UP001442841"/>
    </source>
</evidence>
<evidence type="ECO:0000256" key="1">
    <source>
        <dbReference type="ARBA" id="ARBA00009441"/>
    </source>
</evidence>
<evidence type="ECO:0000256" key="2">
    <source>
        <dbReference type="ARBA" id="ARBA00021315"/>
    </source>
</evidence>
<comment type="similarity">
    <text evidence="1 8">Belongs to the RecN family.</text>
</comment>
<proteinExistence type="inferred from homology"/>
<sequence length="561" mass="58933">MISELRIADLGVIESAVLEPAAGFTAVTGETGAGKTMIVTSLGLLLGGRADSGAIRRGADRARVEGVFADLTADVVDRVGEAGGDVEDDSLLVARQLTGTRSRCFVGGAGVPVAVAADVTGELVVIHGQSEQLKLAAPERQREILDRYAGAGLAGELAAYRADWTERQAARAELAELRDHARERAREADLLQFGLNEIEQVDPQAGEDVALAEEAEKLQAVDDLRLAAHTALVALAGDEDSIDAGSALTAAAVARKSLADGADLDPALESFATRAADLQVLAQELSQDVASYLSDLAADPARLEWIAERRAALQGLTRKYGETVDEVLAWAQSSAARLGDLVAGDDRIEELAARVAQLDEALLSRSATITEHRSEAADRLAEAVAGELAALAMPHARLAFTLEPLPEPGPHGAEQVVLQFTANPGSTPRPIGKVASGGELSRIRLALEVVLAEGSGTGTFVFDEVDSGVGGAVAIEIGRRLARLSRHAQVIVVTHLAQVAAFADRHLLVRKASDGQITTSGVHRLDDDERLAELARMMAGLEDSDTALAHARELRELGKRA</sequence>
<dbReference type="InterPro" id="IPR027417">
    <property type="entry name" value="P-loop_NTPase"/>
</dbReference>
<dbReference type="RefSeq" id="WP_425309481.1">
    <property type="nucleotide sequence ID" value="NZ_CP154795.1"/>
</dbReference>
<accession>A0ABZ3FQP2</accession>
<dbReference type="Proteomes" id="UP001442841">
    <property type="component" value="Chromosome"/>
</dbReference>
<evidence type="ECO:0000313" key="9">
    <source>
        <dbReference type="EMBL" id="XAN08025.1"/>
    </source>
</evidence>
<name>A0ABZ3FQP2_9ACTN</name>
<protein>
    <recommendedName>
        <fullName evidence="2 8">DNA repair protein RecN</fullName>
    </recommendedName>
    <alternativeName>
        <fullName evidence="7 8">Recombination protein N</fullName>
    </alternativeName>
</protein>
<keyword evidence="4 8" id="KW-0227">DNA damage</keyword>
<evidence type="ECO:0000256" key="8">
    <source>
        <dbReference type="PIRNR" id="PIRNR003128"/>
    </source>
</evidence>
<gene>
    <name evidence="9" type="primary">recN</name>
    <name evidence="9" type="ORF">AADG42_12165</name>
</gene>
<keyword evidence="3" id="KW-0547">Nucleotide-binding</keyword>
<reference evidence="9 10" key="1">
    <citation type="submission" date="2024-04" db="EMBL/GenBank/DDBJ databases">
        <title>Isolation of an actinomycete strain from pig manure.</title>
        <authorList>
            <person name="Gong T."/>
            <person name="Yu Z."/>
            <person name="An M."/>
            <person name="Wei C."/>
            <person name="Yang W."/>
            <person name="Liu L."/>
        </authorList>
    </citation>
    <scope>NUCLEOTIDE SEQUENCE [LARGE SCALE GENOMIC DNA]</scope>
    <source>
        <strain evidence="9 10">ZF39</strain>
    </source>
</reference>
<dbReference type="PANTHER" id="PTHR11059:SF0">
    <property type="entry name" value="DNA REPAIR PROTEIN RECN"/>
    <property type="match status" value="1"/>
</dbReference>
<evidence type="ECO:0000256" key="5">
    <source>
        <dbReference type="ARBA" id="ARBA00022840"/>
    </source>
</evidence>
<dbReference type="InterPro" id="IPR004604">
    <property type="entry name" value="DNA_recomb/repair_RecN"/>
</dbReference>
<keyword evidence="5" id="KW-0067">ATP-binding</keyword>
<dbReference type="PANTHER" id="PTHR11059">
    <property type="entry name" value="DNA REPAIR PROTEIN RECN"/>
    <property type="match status" value="1"/>
</dbReference>
<dbReference type="EMBL" id="CP154795">
    <property type="protein sequence ID" value="XAN08025.1"/>
    <property type="molecule type" value="Genomic_DNA"/>
</dbReference>
<dbReference type="PIRSF" id="PIRSF003128">
    <property type="entry name" value="RecN"/>
    <property type="match status" value="1"/>
</dbReference>
<dbReference type="SUPFAM" id="SSF52540">
    <property type="entry name" value="P-loop containing nucleoside triphosphate hydrolases"/>
    <property type="match status" value="2"/>
</dbReference>
<evidence type="ECO:0000256" key="4">
    <source>
        <dbReference type="ARBA" id="ARBA00022763"/>
    </source>
</evidence>
<evidence type="ECO:0000256" key="6">
    <source>
        <dbReference type="ARBA" id="ARBA00023204"/>
    </source>
</evidence>
<keyword evidence="6 8" id="KW-0234">DNA repair</keyword>
<comment type="function">
    <text evidence="8">May be involved in recombinational repair of damaged DNA.</text>
</comment>
<keyword evidence="10" id="KW-1185">Reference proteome</keyword>
<evidence type="ECO:0000256" key="7">
    <source>
        <dbReference type="ARBA" id="ARBA00033408"/>
    </source>
</evidence>
<dbReference type="Gene3D" id="3.40.50.300">
    <property type="entry name" value="P-loop containing nucleotide triphosphate hydrolases"/>
    <property type="match status" value="2"/>
</dbReference>
<organism evidence="9 10">
    <name type="scientific">Ammonicoccus fulvus</name>
    <dbReference type="NCBI Taxonomy" id="3138240"/>
    <lineage>
        <taxon>Bacteria</taxon>
        <taxon>Bacillati</taxon>
        <taxon>Actinomycetota</taxon>
        <taxon>Actinomycetes</taxon>
        <taxon>Propionibacteriales</taxon>
        <taxon>Propionibacteriaceae</taxon>
        <taxon>Ammonicoccus</taxon>
    </lineage>
</organism>
<dbReference type="CDD" id="cd03241">
    <property type="entry name" value="ABC_RecN"/>
    <property type="match status" value="1"/>
</dbReference>
<evidence type="ECO:0000256" key="3">
    <source>
        <dbReference type="ARBA" id="ARBA00022741"/>
    </source>
</evidence>